<dbReference type="Gene3D" id="3.30.110.170">
    <property type="entry name" value="Protein of unknown function (DUF541), domain 1"/>
    <property type="match status" value="1"/>
</dbReference>
<evidence type="ECO:0000313" key="1">
    <source>
        <dbReference type="EMBL" id="MDG5753449.1"/>
    </source>
</evidence>
<accession>A0ABT6H217</accession>
<organism evidence="1 2">
    <name type="scientific">Ectobacillus antri</name>
    <dbReference type="NCBI Taxonomy" id="2486280"/>
    <lineage>
        <taxon>Bacteria</taxon>
        <taxon>Bacillati</taxon>
        <taxon>Bacillota</taxon>
        <taxon>Bacilli</taxon>
        <taxon>Bacillales</taxon>
        <taxon>Bacillaceae</taxon>
        <taxon>Ectobacillus</taxon>
    </lineage>
</organism>
<name>A0ABT6H217_9BACI</name>
<dbReference type="Gene3D" id="3.30.70.2970">
    <property type="entry name" value="Protein of unknown function (DUF541), domain 2"/>
    <property type="match status" value="1"/>
</dbReference>
<dbReference type="InterPro" id="IPR052022">
    <property type="entry name" value="26kDa_periplasmic_antigen"/>
</dbReference>
<reference evidence="1 2" key="1">
    <citation type="submission" date="2023-04" db="EMBL/GenBank/DDBJ databases">
        <title>Ectobacillus antri isolated from activated sludge.</title>
        <authorList>
            <person name="Yan P."/>
            <person name="Liu X."/>
        </authorList>
    </citation>
    <scope>NUCLEOTIDE SEQUENCE [LARGE SCALE GENOMIC DNA]</scope>
    <source>
        <strain evidence="1 2">C18H</strain>
    </source>
</reference>
<dbReference type="InterPro" id="IPR007497">
    <property type="entry name" value="SIMPL/DUF541"/>
</dbReference>
<gene>
    <name evidence="1" type="ORF">P6P90_05480</name>
</gene>
<dbReference type="Pfam" id="PF04402">
    <property type="entry name" value="SIMPL"/>
    <property type="match status" value="1"/>
</dbReference>
<dbReference type="RefSeq" id="WP_245999819.1">
    <property type="nucleotide sequence ID" value="NZ_JARRRY010000001.1"/>
</dbReference>
<dbReference type="PANTHER" id="PTHR34387:SF1">
    <property type="entry name" value="PERIPLASMIC IMMUNOGENIC PROTEIN"/>
    <property type="match status" value="1"/>
</dbReference>
<keyword evidence="2" id="KW-1185">Reference proteome</keyword>
<dbReference type="EMBL" id="JARULN010000002">
    <property type="protein sequence ID" value="MDG5753449.1"/>
    <property type="molecule type" value="Genomic_DNA"/>
</dbReference>
<dbReference type="PANTHER" id="PTHR34387">
    <property type="entry name" value="SLR1258 PROTEIN"/>
    <property type="match status" value="1"/>
</dbReference>
<comment type="caution">
    <text evidence="1">The sequence shown here is derived from an EMBL/GenBank/DDBJ whole genome shotgun (WGS) entry which is preliminary data.</text>
</comment>
<protein>
    <submittedName>
        <fullName evidence="1">SIMPL domain-containing protein</fullName>
    </submittedName>
</protein>
<sequence length="215" mass="23464">MHYGPGLYPDYRHIKDSQLTLQGEGTVTVKPDVVVITLGVSTENEKVTEAQTENAQKSATLLQTLQQLGIQPEEIQTISYTITPEYNYIDGKALLRGYRIEHLYEITVLNVQKAGEVYAEAVEAGANIARGLSFRISNPEPYYKQALTLAIQQAQEKAKTVAGALGVNVNPVPFTVTEESNSPSQEVAFSAKATPSIEPGMLSITATVRTIFAYI</sequence>
<proteinExistence type="predicted"/>
<dbReference type="Proteomes" id="UP001218246">
    <property type="component" value="Unassembled WGS sequence"/>
</dbReference>
<evidence type="ECO:0000313" key="2">
    <source>
        <dbReference type="Proteomes" id="UP001218246"/>
    </source>
</evidence>